<dbReference type="Proteomes" id="UP001054925">
    <property type="component" value="Unassembled WGS sequence"/>
</dbReference>
<comment type="caution">
    <text evidence="3">The sequence shown here is derived from an EMBL/GenBank/DDBJ whole genome shotgun (WGS) entry which is preliminary data.</text>
</comment>
<feature type="transmembrane region" description="Helical" evidence="2">
    <location>
        <begin position="140"/>
        <end position="160"/>
    </location>
</feature>
<keyword evidence="2" id="KW-0812">Transmembrane</keyword>
<evidence type="ECO:0000313" key="4">
    <source>
        <dbReference type="Proteomes" id="UP001054925"/>
    </source>
</evidence>
<feature type="compositionally biased region" description="Basic and acidic residues" evidence="1">
    <location>
        <begin position="436"/>
        <end position="449"/>
    </location>
</feature>
<keyword evidence="2" id="KW-1133">Transmembrane helix</keyword>
<dbReference type="EMBL" id="BQKK01000002">
    <property type="protein sequence ID" value="GJN42661.1"/>
    <property type="molecule type" value="Genomic_DNA"/>
</dbReference>
<proteinExistence type="predicted"/>
<feature type="transmembrane region" description="Helical" evidence="2">
    <location>
        <begin position="320"/>
        <end position="344"/>
    </location>
</feature>
<feature type="transmembrane region" description="Helical" evidence="2">
    <location>
        <begin position="188"/>
        <end position="208"/>
    </location>
</feature>
<dbReference type="PANTHER" id="PTHR37814">
    <property type="entry name" value="CONSERVED MEMBRANE PROTEIN"/>
    <property type="match status" value="1"/>
</dbReference>
<feature type="transmembrane region" description="Helical" evidence="2">
    <location>
        <begin position="33"/>
        <end position="61"/>
    </location>
</feature>
<sequence length="449" mass="48846">MKKAVILGMAYFSCTVGAGFASGQEMLQYYAAFGGWGIIGAVIALVLMPLIALIAMQYGSYFQATSHDRVFTSVTSKVMARFIDYTITFTQFCISFVMLAGAGANLNQQFGTPLWFGSALMAVAVIICGFFNVEKVTNILGSITPFIVVLLVIISIHSYLNPPADIGAAFQFAQDNVSTTLPNWWVSTFNYVGIAMMGGISMGIIMGGDMLDLKTAGRGGMLGGLLFGILLVMMVIAVLFNSETVYDSALPTLSLITAISQPLGTFAALVIYVMIFSTALGNFYSLSRRVVAKKPQHFLKVLVLLVIIGFALSFRDFATLVGWVFPVTGYLALVMIVVLIWTWLSRGRSEMTVEMKRRDKIRNLALRMIDPKQKFTTAHRRQLSEEIMGSNLAGKHLEKVAISEAVEELSADADSGFDPDEFTPPKSVISHSSKPVGKDAPETKASDEK</sequence>
<feature type="transmembrane region" description="Helical" evidence="2">
    <location>
        <begin position="297"/>
        <end position="314"/>
    </location>
</feature>
<feature type="transmembrane region" description="Helical" evidence="2">
    <location>
        <begin position="220"/>
        <end position="242"/>
    </location>
</feature>
<feature type="transmembrane region" description="Helical" evidence="2">
    <location>
        <begin position="262"/>
        <end position="285"/>
    </location>
</feature>
<keyword evidence="2" id="KW-0472">Membrane</keyword>
<feature type="region of interest" description="Disordered" evidence="1">
    <location>
        <begin position="411"/>
        <end position="449"/>
    </location>
</feature>
<evidence type="ECO:0000256" key="1">
    <source>
        <dbReference type="SAM" id="MobiDB-lite"/>
    </source>
</evidence>
<evidence type="ECO:0000313" key="3">
    <source>
        <dbReference type="EMBL" id="GJN42661.1"/>
    </source>
</evidence>
<name>A0AAV5GAW3_CORAM</name>
<feature type="compositionally biased region" description="Acidic residues" evidence="1">
    <location>
        <begin position="411"/>
        <end position="421"/>
    </location>
</feature>
<organism evidence="3 4">
    <name type="scientific">Corynebacterium ammoniagenes</name>
    <name type="common">Brevibacterium ammoniagenes</name>
    <dbReference type="NCBI Taxonomy" id="1697"/>
    <lineage>
        <taxon>Bacteria</taxon>
        <taxon>Bacillati</taxon>
        <taxon>Actinomycetota</taxon>
        <taxon>Actinomycetes</taxon>
        <taxon>Mycobacteriales</taxon>
        <taxon>Corynebacteriaceae</taxon>
        <taxon>Corynebacterium</taxon>
    </lineage>
</organism>
<reference evidence="3" key="1">
    <citation type="submission" date="2021-12" db="EMBL/GenBank/DDBJ databases">
        <title>Draft genome sequence of Corynebacterium ammoniagenes strain T-723.</title>
        <authorList>
            <person name="Matsuzawa M."/>
            <person name="Hiratani M."/>
            <person name="Abe I."/>
            <person name="Tsuji Y."/>
            <person name="Nakamura J."/>
        </authorList>
    </citation>
    <scope>NUCLEOTIDE SEQUENCE</scope>
    <source>
        <strain evidence="3">T-723</strain>
    </source>
</reference>
<evidence type="ECO:0000256" key="2">
    <source>
        <dbReference type="SAM" id="Phobius"/>
    </source>
</evidence>
<dbReference type="PANTHER" id="PTHR37814:SF1">
    <property type="entry name" value="MEMBRANE PROTEIN"/>
    <property type="match status" value="1"/>
</dbReference>
<dbReference type="InterPro" id="IPR038728">
    <property type="entry name" value="YkvI-like"/>
</dbReference>
<dbReference type="AlphaFoldDB" id="A0AAV5GAW3"/>
<gene>
    <name evidence="3" type="ORF">CAT723_11400</name>
</gene>
<dbReference type="RefSeq" id="WP_236163761.1">
    <property type="nucleotide sequence ID" value="NZ_BQKK01000002.1"/>
</dbReference>
<protein>
    <submittedName>
        <fullName evidence="3">Membrane protein</fullName>
    </submittedName>
</protein>
<accession>A0AAV5GAW3</accession>
<dbReference type="Gene3D" id="1.20.1740.10">
    <property type="entry name" value="Amino acid/polyamine transporter I"/>
    <property type="match status" value="1"/>
</dbReference>
<feature type="transmembrane region" description="Helical" evidence="2">
    <location>
        <begin position="82"/>
        <end position="102"/>
    </location>
</feature>
<feature type="transmembrane region" description="Helical" evidence="2">
    <location>
        <begin position="114"/>
        <end position="133"/>
    </location>
</feature>